<sequence length="205" mass="21305">MTTTRKSTAGRRPGDSGTRETILDAATAAFLGLGYDGATMRGIARAADVDAALVVHFFGSKDGLFKAVLAAGVDPIRRIAAFADGPDEGLGDRLIRHYLDVWEAPDTSARMTTVLRALALSSSAVELLKGFIGEAVLGPLSGRLNADEAPLRAGLCGAHLAGLSLTRYILKVEPIASLDPGRLAAIVGPCLQHYLSGELGEPPAT</sequence>
<dbReference type="InterPro" id="IPR041678">
    <property type="entry name" value="TetR_C_16"/>
</dbReference>
<keyword evidence="5" id="KW-1185">Reference proteome</keyword>
<dbReference type="SUPFAM" id="SSF46689">
    <property type="entry name" value="Homeodomain-like"/>
    <property type="match status" value="1"/>
</dbReference>
<comment type="caution">
    <text evidence="4">The sequence shown here is derived from an EMBL/GenBank/DDBJ whole genome shotgun (WGS) entry which is preliminary data.</text>
</comment>
<dbReference type="InterPro" id="IPR009057">
    <property type="entry name" value="Homeodomain-like_sf"/>
</dbReference>
<dbReference type="GO" id="GO:0000976">
    <property type="term" value="F:transcription cis-regulatory region binding"/>
    <property type="evidence" value="ECO:0007669"/>
    <property type="project" value="TreeGrafter"/>
</dbReference>
<reference evidence="4 5" key="1">
    <citation type="submission" date="2020-08" db="EMBL/GenBank/DDBJ databases">
        <title>Genomic Encyclopedia of Type Strains, Phase IV (KMG-IV): sequencing the most valuable type-strain genomes for metagenomic binning, comparative biology and taxonomic classification.</title>
        <authorList>
            <person name="Goeker M."/>
        </authorList>
    </citation>
    <scope>NUCLEOTIDE SEQUENCE [LARGE SCALE GENOMIC DNA]</scope>
    <source>
        <strain evidence="4 5">YIM 65646</strain>
    </source>
</reference>
<protein>
    <submittedName>
        <fullName evidence="4">AcrR family transcriptional regulator</fullName>
    </submittedName>
</protein>
<feature type="domain" description="HTH tetR-type" evidence="3">
    <location>
        <begin position="16"/>
        <end position="76"/>
    </location>
</feature>
<evidence type="ECO:0000259" key="3">
    <source>
        <dbReference type="PROSITE" id="PS50977"/>
    </source>
</evidence>
<dbReference type="Pfam" id="PF17920">
    <property type="entry name" value="TetR_C_16"/>
    <property type="match status" value="1"/>
</dbReference>
<accession>A0A841FX45</accession>
<keyword evidence="1 2" id="KW-0238">DNA-binding</keyword>
<dbReference type="AlphaFoldDB" id="A0A841FX45"/>
<dbReference type="Gene3D" id="1.10.357.10">
    <property type="entry name" value="Tetracycline Repressor, domain 2"/>
    <property type="match status" value="1"/>
</dbReference>
<dbReference type="Gene3D" id="1.10.10.60">
    <property type="entry name" value="Homeodomain-like"/>
    <property type="match status" value="1"/>
</dbReference>
<dbReference type="InterPro" id="IPR036271">
    <property type="entry name" value="Tet_transcr_reg_TetR-rel_C_sf"/>
</dbReference>
<feature type="DNA-binding region" description="H-T-H motif" evidence="2">
    <location>
        <begin position="39"/>
        <end position="58"/>
    </location>
</feature>
<evidence type="ECO:0000313" key="4">
    <source>
        <dbReference type="EMBL" id="MBB6036540.1"/>
    </source>
</evidence>
<dbReference type="SUPFAM" id="SSF48498">
    <property type="entry name" value="Tetracyclin repressor-like, C-terminal domain"/>
    <property type="match status" value="1"/>
</dbReference>
<dbReference type="InterPro" id="IPR001647">
    <property type="entry name" value="HTH_TetR"/>
</dbReference>
<dbReference type="EMBL" id="JACHGT010000009">
    <property type="protein sequence ID" value="MBB6036540.1"/>
    <property type="molecule type" value="Genomic_DNA"/>
</dbReference>
<dbReference type="PANTHER" id="PTHR30055:SF235">
    <property type="entry name" value="TRANSCRIPTIONAL REGULATORY PROTEIN"/>
    <property type="match status" value="1"/>
</dbReference>
<evidence type="ECO:0000313" key="5">
    <source>
        <dbReference type="Proteomes" id="UP000548476"/>
    </source>
</evidence>
<dbReference type="GO" id="GO:0003700">
    <property type="term" value="F:DNA-binding transcription factor activity"/>
    <property type="evidence" value="ECO:0007669"/>
    <property type="project" value="TreeGrafter"/>
</dbReference>
<dbReference type="Pfam" id="PF00440">
    <property type="entry name" value="TetR_N"/>
    <property type="match status" value="1"/>
</dbReference>
<evidence type="ECO:0000256" key="1">
    <source>
        <dbReference type="ARBA" id="ARBA00023125"/>
    </source>
</evidence>
<proteinExistence type="predicted"/>
<dbReference type="PANTHER" id="PTHR30055">
    <property type="entry name" value="HTH-TYPE TRANSCRIPTIONAL REGULATOR RUTR"/>
    <property type="match status" value="1"/>
</dbReference>
<evidence type="ECO:0000256" key="2">
    <source>
        <dbReference type="PROSITE-ProRule" id="PRU00335"/>
    </source>
</evidence>
<organism evidence="4 5">
    <name type="scientific">Phytomonospora endophytica</name>
    <dbReference type="NCBI Taxonomy" id="714109"/>
    <lineage>
        <taxon>Bacteria</taxon>
        <taxon>Bacillati</taxon>
        <taxon>Actinomycetota</taxon>
        <taxon>Actinomycetes</taxon>
        <taxon>Micromonosporales</taxon>
        <taxon>Micromonosporaceae</taxon>
        <taxon>Phytomonospora</taxon>
    </lineage>
</organism>
<gene>
    <name evidence="4" type="ORF">HNR73_004411</name>
</gene>
<dbReference type="InterPro" id="IPR050109">
    <property type="entry name" value="HTH-type_TetR-like_transc_reg"/>
</dbReference>
<dbReference type="Proteomes" id="UP000548476">
    <property type="component" value="Unassembled WGS sequence"/>
</dbReference>
<dbReference type="RefSeq" id="WP_184789377.1">
    <property type="nucleotide sequence ID" value="NZ_BONT01000030.1"/>
</dbReference>
<name>A0A841FX45_9ACTN</name>
<dbReference type="PROSITE" id="PS50977">
    <property type="entry name" value="HTH_TETR_2"/>
    <property type="match status" value="1"/>
</dbReference>